<keyword evidence="9" id="KW-0961">Cell wall biogenesis/degradation</keyword>
<comment type="similarity">
    <text evidence="10">Belongs to the EPSP synthase family. MurA subfamily.</text>
</comment>
<evidence type="ECO:0000256" key="3">
    <source>
        <dbReference type="ARBA" id="ARBA00022490"/>
    </source>
</evidence>
<comment type="subcellular location">
    <subcellularLocation>
        <location evidence="1">Cytoplasm</location>
    </subcellularLocation>
</comment>
<dbReference type="EMBL" id="BARV01044044">
    <property type="protein sequence ID" value="GAI68585.1"/>
    <property type="molecule type" value="Genomic_DNA"/>
</dbReference>
<evidence type="ECO:0000256" key="12">
    <source>
        <dbReference type="ARBA" id="ARBA00039754"/>
    </source>
</evidence>
<dbReference type="EC" id="2.5.1.7" evidence="11"/>
<keyword evidence="4" id="KW-0132">Cell division</keyword>
<organism evidence="17">
    <name type="scientific">marine sediment metagenome</name>
    <dbReference type="NCBI Taxonomy" id="412755"/>
    <lineage>
        <taxon>unclassified sequences</taxon>
        <taxon>metagenomes</taxon>
        <taxon>ecological metagenomes</taxon>
    </lineage>
</organism>
<evidence type="ECO:0000256" key="7">
    <source>
        <dbReference type="ARBA" id="ARBA00022984"/>
    </source>
</evidence>
<dbReference type="InterPro" id="IPR050068">
    <property type="entry name" value="MurA_subfamily"/>
</dbReference>
<evidence type="ECO:0000256" key="9">
    <source>
        <dbReference type="ARBA" id="ARBA00023316"/>
    </source>
</evidence>
<evidence type="ECO:0000256" key="8">
    <source>
        <dbReference type="ARBA" id="ARBA00023306"/>
    </source>
</evidence>
<keyword evidence="8" id="KW-0131">Cell cycle</keyword>
<dbReference type="InterPro" id="IPR036968">
    <property type="entry name" value="Enolpyruvate_Tfrase_sf"/>
</dbReference>
<dbReference type="Gene3D" id="3.65.10.10">
    <property type="entry name" value="Enolpyruvate transferase domain"/>
    <property type="match status" value="2"/>
</dbReference>
<accession>X1RZG1</accession>
<feature type="domain" description="Enolpyruvate transferase" evidence="16">
    <location>
        <begin position="1"/>
        <end position="89"/>
    </location>
</feature>
<evidence type="ECO:0000256" key="1">
    <source>
        <dbReference type="ARBA" id="ARBA00004496"/>
    </source>
</evidence>
<evidence type="ECO:0000256" key="14">
    <source>
        <dbReference type="ARBA" id="ARBA00042842"/>
    </source>
</evidence>
<dbReference type="GO" id="GO:0008360">
    <property type="term" value="P:regulation of cell shape"/>
    <property type="evidence" value="ECO:0007669"/>
    <property type="project" value="UniProtKB-KW"/>
</dbReference>
<reference evidence="17" key="1">
    <citation type="journal article" date="2014" name="Front. Microbiol.">
        <title>High frequency of phylogenetically diverse reductive dehalogenase-homologous genes in deep subseafloor sedimentary metagenomes.</title>
        <authorList>
            <person name="Kawai M."/>
            <person name="Futagami T."/>
            <person name="Toyoda A."/>
            <person name="Takaki Y."/>
            <person name="Nishi S."/>
            <person name="Hori S."/>
            <person name="Arai W."/>
            <person name="Tsubouchi T."/>
            <person name="Morono Y."/>
            <person name="Uchiyama I."/>
            <person name="Ito T."/>
            <person name="Fujiyama A."/>
            <person name="Inagaki F."/>
            <person name="Takami H."/>
        </authorList>
    </citation>
    <scope>NUCLEOTIDE SEQUENCE</scope>
    <source>
        <strain evidence="17">Expedition CK06-06</strain>
    </source>
</reference>
<keyword evidence="6" id="KW-0133">Cell shape</keyword>
<dbReference type="PANTHER" id="PTHR43783">
    <property type="entry name" value="UDP-N-ACETYLGLUCOSAMINE 1-CARBOXYVINYLTRANSFERASE"/>
    <property type="match status" value="1"/>
</dbReference>
<evidence type="ECO:0000256" key="13">
    <source>
        <dbReference type="ARBA" id="ARBA00042443"/>
    </source>
</evidence>
<keyword evidence="3" id="KW-0963">Cytoplasm</keyword>
<comment type="caution">
    <text evidence="17">The sequence shown here is derived from an EMBL/GenBank/DDBJ whole genome shotgun (WGS) entry which is preliminary data.</text>
</comment>
<dbReference type="PANTHER" id="PTHR43783:SF1">
    <property type="entry name" value="UDP-N-ACETYLGLUCOSAMINE 1-CARBOXYVINYLTRANSFERASE"/>
    <property type="match status" value="1"/>
</dbReference>
<dbReference type="GO" id="GO:0005737">
    <property type="term" value="C:cytoplasm"/>
    <property type="evidence" value="ECO:0007669"/>
    <property type="project" value="UniProtKB-SubCell"/>
</dbReference>
<dbReference type="InterPro" id="IPR001986">
    <property type="entry name" value="Enolpyruvate_Tfrase_dom"/>
</dbReference>
<dbReference type="GO" id="GO:0008760">
    <property type="term" value="F:UDP-N-acetylglucosamine 1-carboxyvinyltransferase activity"/>
    <property type="evidence" value="ECO:0007669"/>
    <property type="project" value="UniProtKB-EC"/>
</dbReference>
<feature type="non-terminal residue" evidence="17">
    <location>
        <position position="95"/>
    </location>
</feature>
<dbReference type="Pfam" id="PF00275">
    <property type="entry name" value="EPSP_synthase"/>
    <property type="match status" value="1"/>
</dbReference>
<evidence type="ECO:0000256" key="15">
    <source>
        <dbReference type="ARBA" id="ARBA00047527"/>
    </source>
</evidence>
<evidence type="ECO:0000259" key="16">
    <source>
        <dbReference type="Pfam" id="PF00275"/>
    </source>
</evidence>
<sequence length="95" mass="10336">FLNSMGAQIIGAGTPNIRIIGVEKLSATDYQVMPSRLETNFFIAAAAITNGEITILKINPNLIDRSIKIMSQIGIKISKYNKDGLIVKGEDSLRT</sequence>
<proteinExistence type="inferred from homology"/>
<keyword evidence="5" id="KW-0808">Transferase</keyword>
<comment type="catalytic activity">
    <reaction evidence="15">
        <text>phosphoenolpyruvate + UDP-N-acetyl-alpha-D-glucosamine = UDP-N-acetyl-3-O-(1-carboxyvinyl)-alpha-D-glucosamine + phosphate</text>
        <dbReference type="Rhea" id="RHEA:18681"/>
        <dbReference type="ChEBI" id="CHEBI:43474"/>
        <dbReference type="ChEBI" id="CHEBI:57705"/>
        <dbReference type="ChEBI" id="CHEBI:58702"/>
        <dbReference type="ChEBI" id="CHEBI:68483"/>
        <dbReference type="EC" id="2.5.1.7"/>
    </reaction>
</comment>
<dbReference type="GO" id="GO:0051301">
    <property type="term" value="P:cell division"/>
    <property type="evidence" value="ECO:0007669"/>
    <property type="project" value="UniProtKB-KW"/>
</dbReference>
<evidence type="ECO:0000256" key="2">
    <source>
        <dbReference type="ARBA" id="ARBA00004752"/>
    </source>
</evidence>
<dbReference type="AlphaFoldDB" id="X1RZG1"/>
<gene>
    <name evidence="17" type="ORF">S06H3_65421</name>
</gene>
<dbReference type="GO" id="GO:0071555">
    <property type="term" value="P:cell wall organization"/>
    <property type="evidence" value="ECO:0007669"/>
    <property type="project" value="UniProtKB-KW"/>
</dbReference>
<evidence type="ECO:0000313" key="17">
    <source>
        <dbReference type="EMBL" id="GAI68585.1"/>
    </source>
</evidence>
<evidence type="ECO:0000256" key="6">
    <source>
        <dbReference type="ARBA" id="ARBA00022960"/>
    </source>
</evidence>
<feature type="non-terminal residue" evidence="17">
    <location>
        <position position="1"/>
    </location>
</feature>
<evidence type="ECO:0000256" key="10">
    <source>
        <dbReference type="ARBA" id="ARBA00038367"/>
    </source>
</evidence>
<comment type="pathway">
    <text evidence="2">Cell wall biogenesis; peptidoglycan biosynthesis.</text>
</comment>
<dbReference type="SUPFAM" id="SSF55205">
    <property type="entry name" value="EPT/RTPC-like"/>
    <property type="match status" value="1"/>
</dbReference>
<dbReference type="InterPro" id="IPR013792">
    <property type="entry name" value="RNA3'P_cycl/enolpyr_Trfase_a/b"/>
</dbReference>
<protein>
    <recommendedName>
        <fullName evidence="12">UDP-N-acetylglucosamine 1-carboxyvinyltransferase</fullName>
        <ecNumber evidence="11">2.5.1.7</ecNumber>
    </recommendedName>
    <alternativeName>
        <fullName evidence="13">Enoylpyruvate transferase</fullName>
    </alternativeName>
    <alternativeName>
        <fullName evidence="14">UDP-N-acetylglucosamine enolpyruvyl transferase</fullName>
    </alternativeName>
</protein>
<dbReference type="GO" id="GO:0009252">
    <property type="term" value="P:peptidoglycan biosynthetic process"/>
    <property type="evidence" value="ECO:0007669"/>
    <property type="project" value="UniProtKB-KW"/>
</dbReference>
<evidence type="ECO:0000256" key="11">
    <source>
        <dbReference type="ARBA" id="ARBA00039108"/>
    </source>
</evidence>
<name>X1RZG1_9ZZZZ</name>
<keyword evidence="7" id="KW-0573">Peptidoglycan synthesis</keyword>
<evidence type="ECO:0000256" key="5">
    <source>
        <dbReference type="ARBA" id="ARBA00022679"/>
    </source>
</evidence>
<evidence type="ECO:0000256" key="4">
    <source>
        <dbReference type="ARBA" id="ARBA00022618"/>
    </source>
</evidence>